<dbReference type="InterPro" id="IPR058934">
    <property type="entry name" value="YMC020W-like"/>
</dbReference>
<protein>
    <recommendedName>
        <fullName evidence="2">YMC020W-like alpha/beta hydrolase domain-containing protein</fullName>
    </recommendedName>
</protein>
<dbReference type="AlphaFoldDB" id="A0A0C2F1D1"/>
<feature type="domain" description="YMC020W-like alpha/beta hydrolase" evidence="2">
    <location>
        <begin position="560"/>
        <end position="797"/>
    </location>
</feature>
<dbReference type="PANTHER" id="PTHR47349:SF1">
    <property type="entry name" value="AER328WP"/>
    <property type="match status" value="1"/>
</dbReference>
<dbReference type="Pfam" id="PF26147">
    <property type="entry name" value="AB_HYDROLASE_YMC0-YMC35"/>
    <property type="match status" value="1"/>
</dbReference>
<dbReference type="OrthoDB" id="5598028at2759"/>
<dbReference type="Proteomes" id="UP000031575">
    <property type="component" value="Unassembled WGS sequence"/>
</dbReference>
<gene>
    <name evidence="3" type="ORF">SPBR_02273</name>
</gene>
<feature type="compositionally biased region" description="Low complexity" evidence="1">
    <location>
        <begin position="191"/>
        <end position="205"/>
    </location>
</feature>
<organism evidence="3 4">
    <name type="scientific">Sporothrix brasiliensis 5110</name>
    <dbReference type="NCBI Taxonomy" id="1398154"/>
    <lineage>
        <taxon>Eukaryota</taxon>
        <taxon>Fungi</taxon>
        <taxon>Dikarya</taxon>
        <taxon>Ascomycota</taxon>
        <taxon>Pezizomycotina</taxon>
        <taxon>Sordariomycetes</taxon>
        <taxon>Sordariomycetidae</taxon>
        <taxon>Ophiostomatales</taxon>
        <taxon>Ophiostomataceae</taxon>
        <taxon>Sporothrix</taxon>
    </lineage>
</organism>
<proteinExistence type="predicted"/>
<dbReference type="InterPro" id="IPR058933">
    <property type="entry name" value="YMC020W-like_ab_hydrolase"/>
</dbReference>
<evidence type="ECO:0000259" key="2">
    <source>
        <dbReference type="Pfam" id="PF26147"/>
    </source>
</evidence>
<dbReference type="GeneID" id="63675497"/>
<feature type="region of interest" description="Disordered" evidence="1">
    <location>
        <begin position="1"/>
        <end position="467"/>
    </location>
</feature>
<feature type="compositionally biased region" description="Basic and acidic residues" evidence="1">
    <location>
        <begin position="457"/>
        <end position="467"/>
    </location>
</feature>
<feature type="compositionally biased region" description="Polar residues" evidence="1">
    <location>
        <begin position="88"/>
        <end position="103"/>
    </location>
</feature>
<name>A0A0C2F1D1_9PEZI</name>
<dbReference type="PANTHER" id="PTHR47349">
    <property type="entry name" value="CHROMOSOME 8, WHOLE GENOME SHOTGUN SEQUENCE"/>
    <property type="match status" value="1"/>
</dbReference>
<sequence length="870" mass="91387">MSPRKRPRAAPSDGNPPPPTDSTSSSSSSLPTPSPAQANSASQASDASADSVMARSPTDAMAPSVAESTSNASRYASFKESNNKNRSRYSSWPRKSTASTQVARETILGGTLKPSATSNLSRFDTRKAGDDGPDDNLNSSGPALSRTPSTTTSTGASGVAKSNGAASMQGSGRAEAAMTHATAKGTTGNGASKLASDVSASALDSTEPVAAADVMDTTQDDGAPTVDTSQTPAQAAGWFSWGRKEAAQAKLPVAEDSSRQTPEMPKSEDSQASSTSHAEAPQGAPAPQSVERPTTSGGMWTYLWPNSAHATTPTTTKTQEAGRVGESDQKSTTAESTDTTQPQDVDMEDAPSAPIPVPTVSSASSTVGANNASGPATATGSVGSTWAFWSRDARKTTGKSPESTGSNDQGEIAIIGERSEANPKPAVSGLKVSNDKTPSKASSMKDVPVKGAATKDGLSKEASVKEAARNAASIAAAAAVAAASSKKNKRLRPKSMEIDEASIPGSPAQEVQIHTPSKSNESLPLPSKHHQITSSAASTSGSMAKGQLAPAKPPPPNLLFPSFRSTYRLKDNPSILKQLAQLLLRTQQAPANHVFLSKDLPKVKKAVAIGVHGLFPAAYLRPMIGQPTGTSIRFVNHAAEAVRRWADRNGCEDCEIEKIALEGEGKIADRVDNLWKLLLNWIDHIRNADLVVLACHSQGVPVSFILLEKLIDMGIVTKARIGVCAMAGVSLGPFPDYKAGLGILMGSASELWDFANPESDVSKRYEHSLKTALNYGVRVTFVGSIDDQVVPLETASVSKPVCEIAKHGSLTNPNPYHLPWIMRGLLEEDFVKTELHAETAELVKQFDDWKPVTKALKDVKYRLEAVRSRL</sequence>
<accession>A0A0C2F1D1</accession>
<evidence type="ECO:0000256" key="1">
    <source>
        <dbReference type="SAM" id="MobiDB-lite"/>
    </source>
</evidence>
<feature type="compositionally biased region" description="Low complexity" evidence="1">
    <location>
        <begin position="533"/>
        <end position="542"/>
    </location>
</feature>
<reference evidence="3 4" key="1">
    <citation type="journal article" date="2014" name="BMC Genomics">
        <title>Comparative genomics of the major fungal agents of human and animal Sporotrichosis: Sporothrix schenckii and Sporothrix brasiliensis.</title>
        <authorList>
            <person name="Teixeira M.M."/>
            <person name="de Almeida L.G."/>
            <person name="Kubitschek-Barreira P."/>
            <person name="Alves F.L."/>
            <person name="Kioshima E.S."/>
            <person name="Abadio A.K."/>
            <person name="Fernandes L."/>
            <person name="Derengowski L.S."/>
            <person name="Ferreira K.S."/>
            <person name="Souza R.C."/>
            <person name="Ruiz J.C."/>
            <person name="de Andrade N.C."/>
            <person name="Paes H.C."/>
            <person name="Nicola A.M."/>
            <person name="Albuquerque P."/>
            <person name="Gerber A.L."/>
            <person name="Martins V.P."/>
            <person name="Peconick L.D."/>
            <person name="Neto A.V."/>
            <person name="Chaucanez C.B."/>
            <person name="Silva P.A."/>
            <person name="Cunha O.L."/>
            <person name="de Oliveira F.F."/>
            <person name="dos Santos T.C."/>
            <person name="Barros A.L."/>
            <person name="Soares M.A."/>
            <person name="de Oliveira L.M."/>
            <person name="Marini M.M."/>
            <person name="Villalobos-Duno H."/>
            <person name="Cunha M.M."/>
            <person name="de Hoog S."/>
            <person name="da Silveira J.F."/>
            <person name="Henrissat B."/>
            <person name="Nino-Vega G.A."/>
            <person name="Cisalpino P.S."/>
            <person name="Mora-Montes H.M."/>
            <person name="Almeida S.R."/>
            <person name="Stajich J.E."/>
            <person name="Lopes-Bezerra L.M."/>
            <person name="Vasconcelos A.T."/>
            <person name="Felipe M.S."/>
        </authorList>
    </citation>
    <scope>NUCLEOTIDE SEQUENCE [LARGE SCALE GENOMIC DNA]</scope>
    <source>
        <strain evidence="3 4">5110</strain>
    </source>
</reference>
<feature type="compositionally biased region" description="Low complexity" evidence="1">
    <location>
        <begin position="21"/>
        <end position="51"/>
    </location>
</feature>
<evidence type="ECO:0000313" key="4">
    <source>
        <dbReference type="Proteomes" id="UP000031575"/>
    </source>
</evidence>
<feature type="compositionally biased region" description="Polar residues" evidence="1">
    <location>
        <begin position="330"/>
        <end position="343"/>
    </location>
</feature>
<dbReference type="VEuPathDB" id="FungiDB:SPBR_02273"/>
<dbReference type="EMBL" id="AWTV01000006">
    <property type="protein sequence ID" value="KIH92689.1"/>
    <property type="molecule type" value="Genomic_DNA"/>
</dbReference>
<dbReference type="HOGENOM" id="CLU_010834_0_1_1"/>
<feature type="region of interest" description="Disordered" evidence="1">
    <location>
        <begin position="499"/>
        <end position="555"/>
    </location>
</feature>
<keyword evidence="4" id="KW-1185">Reference proteome</keyword>
<dbReference type="RefSeq" id="XP_040620699.1">
    <property type="nucleotide sequence ID" value="XM_040760576.1"/>
</dbReference>
<evidence type="ECO:0000313" key="3">
    <source>
        <dbReference type="EMBL" id="KIH92689.1"/>
    </source>
</evidence>
<feature type="compositionally biased region" description="Polar residues" evidence="1">
    <location>
        <begin position="398"/>
        <end position="409"/>
    </location>
</feature>
<comment type="caution">
    <text evidence="3">The sequence shown here is derived from an EMBL/GenBank/DDBJ whole genome shotgun (WGS) entry which is preliminary data.</text>
</comment>
<feature type="compositionally biased region" description="Polar residues" evidence="1">
    <location>
        <begin position="512"/>
        <end position="522"/>
    </location>
</feature>
<feature type="compositionally biased region" description="Low complexity" evidence="1">
    <location>
        <begin position="145"/>
        <end position="162"/>
    </location>
</feature>
<feature type="compositionally biased region" description="Low complexity" evidence="1">
    <location>
        <begin position="358"/>
        <end position="374"/>
    </location>
</feature>